<evidence type="ECO:0000256" key="7">
    <source>
        <dbReference type="HAMAP-Rule" id="MF_00966"/>
    </source>
</evidence>
<dbReference type="AlphaFoldDB" id="A0A1G9D7W5"/>
<dbReference type="HAMAP" id="MF_00966">
    <property type="entry name" value="G6PD"/>
    <property type="match status" value="1"/>
</dbReference>
<comment type="similarity">
    <text evidence="2 7">Belongs to the glucose-6-phosphate dehydrogenase family.</text>
</comment>
<sequence>MAHGPVQDWREGARKMASRVIPVDVFDLVIFGGTGDLARRKILPGLYRRFRAGQMPRDARIIGAARSELDDAGYRALVAEAVREHLEPEKRDEESLAAFLETVHYVTVDARGDAGWKELCALIREGTVHAFYFSVAPSLFGDLAERLRAHRLADGKARIVVEKPFGHDLESARELNRTLARHFDESQIYRIDHYLGKETVQNLMAVRFSNILFEPLWNAQYVDHIQITVAETVGVAGRGEYYDKAGALRDMVQNHMMQLLCLIAMEPPYRFDPDAVRDEKLKVIRALKPLTARDIVRGQYDAGPGIPSYREDVGNPDSFTETFVAMKVEVSNWRWEGTPFYIRTGKRLKARASEIAVVFREPPHAIFGQPRDGQGNVLVIRLQPNEGINLWVRIKEPGPGGMRLVEVPLDMSFAEALGPAAAEVPEAYERLIMDVIRGNQTLFMRGDEVEAAWAWIDPLIADCESCGEPPILYEPGSWGPEESAMLMHREGRRWREIRE</sequence>
<evidence type="ECO:0000256" key="4">
    <source>
        <dbReference type="ARBA" id="ARBA00022857"/>
    </source>
</evidence>
<dbReference type="Gene3D" id="3.40.50.720">
    <property type="entry name" value="NAD(P)-binding Rossmann-like Domain"/>
    <property type="match status" value="1"/>
</dbReference>
<evidence type="ECO:0000256" key="3">
    <source>
        <dbReference type="ARBA" id="ARBA00022526"/>
    </source>
</evidence>
<dbReference type="GO" id="GO:0009051">
    <property type="term" value="P:pentose-phosphate shunt, oxidative branch"/>
    <property type="evidence" value="ECO:0007669"/>
    <property type="project" value="TreeGrafter"/>
</dbReference>
<proteinExistence type="inferred from homology"/>
<feature type="binding site" evidence="7">
    <location>
        <position position="250"/>
    </location>
    <ligand>
        <name>substrate</name>
    </ligand>
</feature>
<gene>
    <name evidence="7" type="primary">zwf</name>
    <name evidence="10" type="ORF">SAMN05216257_103376</name>
</gene>
<dbReference type="PANTHER" id="PTHR23429:SF0">
    <property type="entry name" value="GLUCOSE-6-PHOSPHATE 1-DEHYDROGENASE"/>
    <property type="match status" value="1"/>
</dbReference>
<keyword evidence="11" id="KW-1185">Reference proteome</keyword>
<dbReference type="GO" id="GO:0004345">
    <property type="term" value="F:glucose-6-phosphate dehydrogenase activity"/>
    <property type="evidence" value="ECO:0007669"/>
    <property type="project" value="UniProtKB-UniRule"/>
</dbReference>
<feature type="binding site" evidence="7">
    <location>
        <position position="193"/>
    </location>
    <ligand>
        <name>substrate</name>
    </ligand>
</feature>
<dbReference type="PROSITE" id="PS00069">
    <property type="entry name" value="G6P_DEHYDROGENASE"/>
    <property type="match status" value="1"/>
</dbReference>
<protein>
    <recommendedName>
        <fullName evidence="7">Glucose-6-phosphate 1-dehydrogenase</fullName>
        <shortName evidence="7">G6PD</shortName>
        <ecNumber evidence="7">1.1.1.49</ecNumber>
    </recommendedName>
</protein>
<keyword evidence="6 7" id="KW-0119">Carbohydrate metabolism</keyword>
<feature type="binding site" evidence="7">
    <location>
        <position position="163"/>
    </location>
    <ligand>
        <name>NADP(+)</name>
        <dbReference type="ChEBI" id="CHEBI:58349"/>
    </ligand>
</feature>
<reference evidence="11" key="1">
    <citation type="submission" date="2016-10" db="EMBL/GenBank/DDBJ databases">
        <authorList>
            <person name="Varghese N."/>
            <person name="Submissions S."/>
        </authorList>
    </citation>
    <scope>NUCLEOTIDE SEQUENCE [LARGE SCALE GENOMIC DNA]</scope>
    <source>
        <strain evidence="11">CGMCC 1.10789</strain>
    </source>
</reference>
<feature type="active site" description="Proton acceptor" evidence="7">
    <location>
        <position position="255"/>
    </location>
</feature>
<feature type="binding site" evidence="7">
    <location>
        <position position="66"/>
    </location>
    <ligand>
        <name>NADP(+)</name>
        <dbReference type="ChEBI" id="CHEBI:58349"/>
    </ligand>
</feature>
<dbReference type="Gene3D" id="3.30.360.10">
    <property type="entry name" value="Dihydrodipicolinate Reductase, domain 2"/>
    <property type="match status" value="1"/>
</dbReference>
<dbReference type="InterPro" id="IPR022674">
    <property type="entry name" value="G6P_DH_NAD-bd"/>
</dbReference>
<dbReference type="GO" id="GO:0006006">
    <property type="term" value="P:glucose metabolic process"/>
    <property type="evidence" value="ECO:0007669"/>
    <property type="project" value="UniProtKB-KW"/>
</dbReference>
<dbReference type="EC" id="1.1.1.49" evidence="7"/>
<dbReference type="GO" id="GO:0050661">
    <property type="term" value="F:NADP binding"/>
    <property type="evidence" value="ECO:0007669"/>
    <property type="project" value="UniProtKB-UniRule"/>
</dbReference>
<dbReference type="PANTHER" id="PTHR23429">
    <property type="entry name" value="GLUCOSE-6-PHOSPHATE 1-DEHYDROGENASE G6PD"/>
    <property type="match status" value="1"/>
</dbReference>
<evidence type="ECO:0000256" key="6">
    <source>
        <dbReference type="ARBA" id="ARBA00023277"/>
    </source>
</evidence>
<dbReference type="InterPro" id="IPR001282">
    <property type="entry name" value="G6P_DH"/>
</dbReference>
<dbReference type="GO" id="GO:0005829">
    <property type="term" value="C:cytosol"/>
    <property type="evidence" value="ECO:0007669"/>
    <property type="project" value="TreeGrafter"/>
</dbReference>
<evidence type="ECO:0000256" key="1">
    <source>
        <dbReference type="ARBA" id="ARBA00004937"/>
    </source>
</evidence>
<dbReference type="InterPro" id="IPR019796">
    <property type="entry name" value="G6P_DH_AS"/>
</dbReference>
<dbReference type="PIRSF" id="PIRSF000110">
    <property type="entry name" value="G6PD"/>
    <property type="match status" value="1"/>
</dbReference>
<comment type="pathway">
    <text evidence="1 7">Carbohydrate degradation; pentose phosphate pathway; D-ribulose 5-phosphate from D-glucose 6-phosphate (oxidative stage): step 1/3.</text>
</comment>
<evidence type="ECO:0000259" key="9">
    <source>
        <dbReference type="Pfam" id="PF02781"/>
    </source>
</evidence>
<dbReference type="Pfam" id="PF00479">
    <property type="entry name" value="G6PD_N"/>
    <property type="match status" value="1"/>
</dbReference>
<comment type="catalytic activity">
    <reaction evidence="7">
        <text>D-glucose 6-phosphate + NADP(+) = 6-phospho-D-glucono-1,5-lactone + NADPH + H(+)</text>
        <dbReference type="Rhea" id="RHEA:15841"/>
        <dbReference type="ChEBI" id="CHEBI:15378"/>
        <dbReference type="ChEBI" id="CHEBI:57783"/>
        <dbReference type="ChEBI" id="CHEBI:57955"/>
        <dbReference type="ChEBI" id="CHEBI:58349"/>
        <dbReference type="ChEBI" id="CHEBI:61548"/>
        <dbReference type="EC" id="1.1.1.49"/>
    </reaction>
</comment>
<dbReference type="STRING" id="990712.SAMN05216257_103376"/>
<feature type="binding site" evidence="7">
    <location>
        <position position="346"/>
    </location>
    <ligand>
        <name>substrate</name>
    </ligand>
</feature>
<dbReference type="InterPro" id="IPR036291">
    <property type="entry name" value="NAD(P)-bd_dom_sf"/>
</dbReference>
<dbReference type="EMBL" id="FNFV01000003">
    <property type="protein sequence ID" value="SDK59804.1"/>
    <property type="molecule type" value="Genomic_DNA"/>
</dbReference>
<accession>A0A1G9D7W5</accession>
<dbReference type="InterPro" id="IPR022675">
    <property type="entry name" value="G6P_DH_C"/>
</dbReference>
<evidence type="ECO:0000256" key="5">
    <source>
        <dbReference type="ARBA" id="ARBA00023002"/>
    </source>
</evidence>
<comment type="caution">
    <text evidence="7">Lacks conserved residue(s) required for the propagation of feature annotation.</text>
</comment>
<dbReference type="UniPathway" id="UPA00115">
    <property type="reaction ID" value="UER00408"/>
</dbReference>
<feature type="binding site" evidence="7">
    <location>
        <position position="231"/>
    </location>
    <ligand>
        <name>substrate</name>
    </ligand>
</feature>
<organism evidence="10 11">
    <name type="scientific">Meinhardsimonia xiamenensis</name>
    <dbReference type="NCBI Taxonomy" id="990712"/>
    <lineage>
        <taxon>Bacteria</taxon>
        <taxon>Pseudomonadati</taxon>
        <taxon>Pseudomonadota</taxon>
        <taxon>Alphaproteobacteria</taxon>
        <taxon>Rhodobacterales</taxon>
        <taxon>Paracoccaceae</taxon>
        <taxon>Meinhardsimonia</taxon>
    </lineage>
</organism>
<evidence type="ECO:0000313" key="10">
    <source>
        <dbReference type="EMBL" id="SDK59804.1"/>
    </source>
</evidence>
<evidence type="ECO:0000259" key="8">
    <source>
        <dbReference type="Pfam" id="PF00479"/>
    </source>
</evidence>
<name>A0A1G9D7W5_9RHOB</name>
<feature type="binding site" evidence="7">
    <location>
        <begin position="32"/>
        <end position="39"/>
    </location>
    <ligand>
        <name>NADP(+)</name>
        <dbReference type="ChEBI" id="CHEBI:58349"/>
    </ligand>
</feature>
<feature type="domain" description="Glucose-6-phosphate dehydrogenase C-terminal" evidence="9">
    <location>
        <begin position="204"/>
        <end position="495"/>
    </location>
</feature>
<dbReference type="Pfam" id="PF02781">
    <property type="entry name" value="G6PD_C"/>
    <property type="match status" value="1"/>
</dbReference>
<evidence type="ECO:0000313" key="11">
    <source>
        <dbReference type="Proteomes" id="UP000199328"/>
    </source>
</evidence>
<dbReference type="Proteomes" id="UP000199328">
    <property type="component" value="Unassembled WGS sequence"/>
</dbReference>
<feature type="domain" description="Glucose-6-phosphate dehydrogenase NAD-binding" evidence="8">
    <location>
        <begin position="29"/>
        <end position="202"/>
    </location>
</feature>
<feature type="binding site" evidence="7">
    <location>
        <position position="197"/>
    </location>
    <ligand>
        <name>substrate</name>
    </ligand>
</feature>
<dbReference type="SUPFAM" id="SSF55347">
    <property type="entry name" value="Glyceraldehyde-3-phosphate dehydrogenase-like, C-terminal domain"/>
    <property type="match status" value="1"/>
</dbReference>
<dbReference type="SUPFAM" id="SSF51735">
    <property type="entry name" value="NAD(P)-binding Rossmann-fold domains"/>
    <property type="match status" value="1"/>
</dbReference>
<keyword evidence="5 7" id="KW-0560">Oxidoreductase</keyword>
<keyword evidence="4 7" id="KW-0521">NADP</keyword>
<keyword evidence="3 7" id="KW-0313">Glucose metabolism</keyword>
<dbReference type="PRINTS" id="PR00079">
    <property type="entry name" value="G6PDHDRGNASE"/>
</dbReference>
<dbReference type="NCBIfam" id="TIGR00871">
    <property type="entry name" value="zwf"/>
    <property type="match status" value="1"/>
</dbReference>
<evidence type="ECO:0000256" key="2">
    <source>
        <dbReference type="ARBA" id="ARBA00009975"/>
    </source>
</evidence>
<comment type="function">
    <text evidence="7">Catalyzes the oxidation of glucose 6-phosphate to 6-phosphogluconolactone.</text>
</comment>